<feature type="transmembrane region" description="Helical" evidence="10">
    <location>
        <begin position="114"/>
        <end position="138"/>
    </location>
</feature>
<evidence type="ECO:0000256" key="5">
    <source>
        <dbReference type="ARBA" id="ARBA00022989"/>
    </source>
</evidence>
<keyword evidence="4 10" id="KW-0812">Transmembrane</keyword>
<feature type="transmembrane region" description="Helical" evidence="10">
    <location>
        <begin position="88"/>
        <end position="108"/>
    </location>
</feature>
<sequence length="212" mass="21901">MLFLVTAGVAAYLIGSVNFSILLSRIIEGKDIRKSGSGNAGATNMLRTYGKKMGIITLVLDILKGVVCVLLAKLIAASILNEDAAETAAYIAGVCAILGHNFPLYFGFKGGKGVATSLGVVLVLDWKIGLIVAAAAIIIMALTKYVSLGSVIGGAAFVAAEVIKGAAEGSLFSLQTLCAAIIGILLIARHHANIKRLINGTENKLSFKGGKK</sequence>
<dbReference type="InterPro" id="IPR003811">
    <property type="entry name" value="G3P_acylTferase_PlsY"/>
</dbReference>
<feature type="transmembrane region" description="Helical" evidence="10">
    <location>
        <begin position="169"/>
        <end position="188"/>
    </location>
</feature>
<comment type="similarity">
    <text evidence="10">Belongs to the PlsY family.</text>
</comment>
<feature type="transmembrane region" description="Helical" evidence="10">
    <location>
        <begin position="53"/>
        <end position="76"/>
    </location>
</feature>
<comment type="caution">
    <text evidence="11">The sequence shown here is derived from an EMBL/GenBank/DDBJ whole genome shotgun (WGS) entry which is preliminary data.</text>
</comment>
<keyword evidence="9 10" id="KW-1208">Phospholipid metabolism</keyword>
<keyword evidence="6 10" id="KW-0443">Lipid metabolism</keyword>
<gene>
    <name evidence="10 11" type="primary">plsY</name>
    <name evidence="11" type="ORF">IAA60_01930</name>
</gene>
<protein>
    <recommendedName>
        <fullName evidence="10">Glycerol-3-phosphate acyltransferase</fullName>
    </recommendedName>
    <alternativeName>
        <fullName evidence="10">Acyl-PO4 G3P acyltransferase</fullName>
    </alternativeName>
    <alternativeName>
        <fullName evidence="10">Acyl-phosphate--glycerol-3-phosphate acyltransferase</fullName>
    </alternativeName>
    <alternativeName>
        <fullName evidence="10">G3P acyltransferase</fullName>
        <shortName evidence="10">GPAT</shortName>
        <ecNumber evidence="10">2.3.1.275</ecNumber>
    </alternativeName>
    <alternativeName>
        <fullName evidence="10">Lysophosphatidic acid synthase</fullName>
        <shortName evidence="10">LPA synthase</shortName>
    </alternativeName>
</protein>
<keyword evidence="11" id="KW-0012">Acyltransferase</keyword>
<evidence type="ECO:0000313" key="12">
    <source>
        <dbReference type="Proteomes" id="UP000824165"/>
    </source>
</evidence>
<evidence type="ECO:0000256" key="8">
    <source>
        <dbReference type="ARBA" id="ARBA00023209"/>
    </source>
</evidence>
<evidence type="ECO:0000256" key="6">
    <source>
        <dbReference type="ARBA" id="ARBA00023098"/>
    </source>
</evidence>
<organism evidence="11 12">
    <name type="scientific">Candidatus Ornithomonoglobus intestinigallinarum</name>
    <dbReference type="NCBI Taxonomy" id="2840894"/>
    <lineage>
        <taxon>Bacteria</taxon>
        <taxon>Bacillati</taxon>
        <taxon>Bacillota</taxon>
        <taxon>Clostridia</taxon>
        <taxon>Candidatus Ornithomonoglobus</taxon>
    </lineage>
</organism>
<dbReference type="NCBIfam" id="TIGR00023">
    <property type="entry name" value="glycerol-3-phosphate 1-O-acyltransferase PlsY"/>
    <property type="match status" value="1"/>
</dbReference>
<reference evidence="11" key="1">
    <citation type="submission" date="2020-10" db="EMBL/GenBank/DDBJ databases">
        <authorList>
            <person name="Gilroy R."/>
        </authorList>
    </citation>
    <scope>NUCLEOTIDE SEQUENCE</scope>
    <source>
        <strain evidence="11">CHK181-108</strain>
    </source>
</reference>
<evidence type="ECO:0000256" key="3">
    <source>
        <dbReference type="ARBA" id="ARBA00022679"/>
    </source>
</evidence>
<proteinExistence type="inferred from homology"/>
<dbReference type="AlphaFoldDB" id="A0A9D1H1R5"/>
<evidence type="ECO:0000256" key="10">
    <source>
        <dbReference type="HAMAP-Rule" id="MF_01043"/>
    </source>
</evidence>
<evidence type="ECO:0000256" key="7">
    <source>
        <dbReference type="ARBA" id="ARBA00023136"/>
    </source>
</evidence>
<dbReference type="HAMAP" id="MF_01043">
    <property type="entry name" value="PlsY"/>
    <property type="match status" value="1"/>
</dbReference>
<evidence type="ECO:0000256" key="2">
    <source>
        <dbReference type="ARBA" id="ARBA00022516"/>
    </source>
</evidence>
<comment type="catalytic activity">
    <reaction evidence="10">
        <text>an acyl phosphate + sn-glycerol 3-phosphate = a 1-acyl-sn-glycero-3-phosphate + phosphate</text>
        <dbReference type="Rhea" id="RHEA:34075"/>
        <dbReference type="ChEBI" id="CHEBI:43474"/>
        <dbReference type="ChEBI" id="CHEBI:57597"/>
        <dbReference type="ChEBI" id="CHEBI:57970"/>
        <dbReference type="ChEBI" id="CHEBI:59918"/>
        <dbReference type="EC" id="2.3.1.275"/>
    </reaction>
</comment>
<evidence type="ECO:0000256" key="1">
    <source>
        <dbReference type="ARBA" id="ARBA00022475"/>
    </source>
</evidence>
<keyword evidence="5 10" id="KW-1133">Transmembrane helix</keyword>
<dbReference type="Pfam" id="PF02660">
    <property type="entry name" value="G3P_acyltransf"/>
    <property type="match status" value="1"/>
</dbReference>
<keyword evidence="8 10" id="KW-0594">Phospholipid biosynthesis</keyword>
<comment type="pathway">
    <text evidence="10">Lipid metabolism; phospholipid metabolism.</text>
</comment>
<dbReference type="GO" id="GO:0043772">
    <property type="term" value="F:acyl-phosphate glycerol-3-phosphate acyltransferase activity"/>
    <property type="evidence" value="ECO:0007669"/>
    <property type="project" value="UniProtKB-UniRule"/>
</dbReference>
<keyword evidence="1 10" id="KW-1003">Cell membrane</keyword>
<evidence type="ECO:0000256" key="9">
    <source>
        <dbReference type="ARBA" id="ARBA00023264"/>
    </source>
</evidence>
<dbReference type="Proteomes" id="UP000824165">
    <property type="component" value="Unassembled WGS sequence"/>
</dbReference>
<dbReference type="GO" id="GO:0008654">
    <property type="term" value="P:phospholipid biosynthetic process"/>
    <property type="evidence" value="ECO:0007669"/>
    <property type="project" value="UniProtKB-UniRule"/>
</dbReference>
<evidence type="ECO:0000313" key="11">
    <source>
        <dbReference type="EMBL" id="HIT84643.1"/>
    </source>
</evidence>
<dbReference type="EC" id="2.3.1.275" evidence="10"/>
<comment type="subunit">
    <text evidence="10">Probably interacts with PlsX.</text>
</comment>
<keyword evidence="3 10" id="KW-0808">Transferase</keyword>
<dbReference type="EMBL" id="DVLU01000016">
    <property type="protein sequence ID" value="HIT84643.1"/>
    <property type="molecule type" value="Genomic_DNA"/>
</dbReference>
<accession>A0A9D1H1R5</accession>
<dbReference type="SMART" id="SM01207">
    <property type="entry name" value="G3P_acyltransf"/>
    <property type="match status" value="1"/>
</dbReference>
<keyword evidence="2 10" id="KW-0444">Lipid biosynthesis</keyword>
<reference evidence="11" key="2">
    <citation type="journal article" date="2021" name="PeerJ">
        <title>Extensive microbial diversity within the chicken gut microbiome revealed by metagenomics and culture.</title>
        <authorList>
            <person name="Gilroy R."/>
            <person name="Ravi A."/>
            <person name="Getino M."/>
            <person name="Pursley I."/>
            <person name="Horton D.L."/>
            <person name="Alikhan N.F."/>
            <person name="Baker D."/>
            <person name="Gharbi K."/>
            <person name="Hall N."/>
            <person name="Watson M."/>
            <person name="Adriaenssens E.M."/>
            <person name="Foster-Nyarko E."/>
            <person name="Jarju S."/>
            <person name="Secka A."/>
            <person name="Antonio M."/>
            <person name="Oren A."/>
            <person name="Chaudhuri R.R."/>
            <person name="La Ragione R."/>
            <person name="Hildebrand F."/>
            <person name="Pallen M.J."/>
        </authorList>
    </citation>
    <scope>NUCLEOTIDE SEQUENCE</scope>
    <source>
        <strain evidence="11">CHK181-108</strain>
    </source>
</reference>
<dbReference type="GO" id="GO:0005886">
    <property type="term" value="C:plasma membrane"/>
    <property type="evidence" value="ECO:0007669"/>
    <property type="project" value="UniProtKB-SubCell"/>
</dbReference>
<keyword evidence="7 10" id="KW-0472">Membrane</keyword>
<dbReference type="PANTHER" id="PTHR30309:SF0">
    <property type="entry name" value="GLYCEROL-3-PHOSPHATE ACYLTRANSFERASE-RELATED"/>
    <property type="match status" value="1"/>
</dbReference>
<comment type="subcellular location">
    <subcellularLocation>
        <location evidence="10">Cell membrane</location>
        <topology evidence="10">Multi-pass membrane protein</topology>
    </subcellularLocation>
</comment>
<dbReference type="PANTHER" id="PTHR30309">
    <property type="entry name" value="INNER MEMBRANE PROTEIN YGIH"/>
    <property type="match status" value="1"/>
</dbReference>
<comment type="function">
    <text evidence="10">Catalyzes the transfer of an acyl group from acyl-phosphate (acyl-PO(4)) to glycerol-3-phosphate (G3P) to form lysophosphatidic acid (LPA). This enzyme utilizes acyl-phosphate as fatty acyl donor, but not acyl-CoA or acyl-ACP.</text>
</comment>
<name>A0A9D1H1R5_9FIRM</name>
<evidence type="ECO:0000256" key="4">
    <source>
        <dbReference type="ARBA" id="ARBA00022692"/>
    </source>
</evidence>